<comment type="caution">
    <text evidence="2">The sequence shown here is derived from an EMBL/GenBank/DDBJ whole genome shotgun (WGS) entry which is preliminary data.</text>
</comment>
<feature type="region of interest" description="Disordered" evidence="1">
    <location>
        <begin position="154"/>
        <end position="213"/>
    </location>
</feature>
<feature type="compositionally biased region" description="Polar residues" evidence="1">
    <location>
        <begin position="117"/>
        <end position="140"/>
    </location>
</feature>
<gene>
    <name evidence="2" type="ORF">BBAD15_g9000</name>
</gene>
<dbReference type="eggNOG" id="ENOG502S0NF">
    <property type="taxonomic scope" value="Eukaryota"/>
</dbReference>
<dbReference type="HOGENOM" id="CLU_033551_1_0_1"/>
<feature type="compositionally biased region" description="Low complexity" evidence="1">
    <location>
        <begin position="200"/>
        <end position="213"/>
    </location>
</feature>
<name>A0A0A2VYD3_BEABA</name>
<dbReference type="OrthoDB" id="5552418at2759"/>
<dbReference type="EMBL" id="ANFO01000916">
    <property type="protein sequence ID" value="KGQ05749.1"/>
    <property type="molecule type" value="Genomic_DNA"/>
</dbReference>
<evidence type="ECO:0000313" key="2">
    <source>
        <dbReference type="EMBL" id="KGQ05749.1"/>
    </source>
</evidence>
<evidence type="ECO:0000256" key="1">
    <source>
        <dbReference type="SAM" id="MobiDB-lite"/>
    </source>
</evidence>
<reference evidence="2 3" key="1">
    <citation type="submission" date="2012-10" db="EMBL/GenBank/DDBJ databases">
        <title>Genome sequencing and analysis of entomopathogenic fungi Beauveria bassiana D1-5.</title>
        <authorList>
            <person name="Li Q."/>
            <person name="Wang L."/>
            <person name="Zhang Z."/>
            <person name="Wang Q."/>
            <person name="Ren J."/>
            <person name="Wang M."/>
            <person name="Xu W."/>
            <person name="Wang J."/>
            <person name="Lu Y."/>
            <person name="Du Q."/>
            <person name="Sun Z."/>
        </authorList>
    </citation>
    <scope>NUCLEOTIDE SEQUENCE [LARGE SCALE GENOMIC DNA]</scope>
    <source>
        <strain evidence="2 3">D1-5</strain>
    </source>
</reference>
<feature type="region of interest" description="Disordered" evidence="1">
    <location>
        <begin position="112"/>
        <end position="140"/>
    </location>
</feature>
<accession>A0A0A2VYD3</accession>
<proteinExistence type="predicted"/>
<dbReference type="AlphaFoldDB" id="A0A0A2VYD3"/>
<sequence>MNYSICGFMLYQSRPSHTRNSPTIQDQHCQKLLVKDSHCDLGIIGNSNTPHGLVWHQLLRAFVAIFFQVKLRSYATVILAHFYPSPASLSPANREAQALEALCGEFAGDMDEHSQGRRFSQDTLSDSQGTRYASLGTSASQHELLSDASTERYRHGQQQQLGLSSSARTLESSAGADGEYYSDPMSTFSGSTNLTATQMPYGPGYTPGGTEAAARQQQQTAGFGSYNASMMMYSVPQTNAQTSIYTTPQYPPSLSSRNHPMSSTPLLPDQSDVNPSYFGEAGVSPGTASLEHSANSASTTAYYQDVPAPFHYAGVAAAESSSGSVSGTSALTRVESIYHLADLGTSSSAAMAETSGPDRTAEFVEKWQEYQRRLANLFLDIKNGNLERAAEGLLSVSFWLLSRVEELGLTEDDEDLHKDRLKLWQDFNHAWLALVFKQKQYMTRVDPSMIVLQPLSIRTIKRMGDELIRLCDGIERHGLVDYQFGVWEDEIETC</sequence>
<dbReference type="Proteomes" id="UP000030106">
    <property type="component" value="Unassembled WGS sequence"/>
</dbReference>
<feature type="compositionally biased region" description="Low complexity" evidence="1">
    <location>
        <begin position="156"/>
        <end position="166"/>
    </location>
</feature>
<organism evidence="2 3">
    <name type="scientific">Beauveria bassiana D1-5</name>
    <dbReference type="NCBI Taxonomy" id="1245745"/>
    <lineage>
        <taxon>Eukaryota</taxon>
        <taxon>Fungi</taxon>
        <taxon>Dikarya</taxon>
        <taxon>Ascomycota</taxon>
        <taxon>Pezizomycotina</taxon>
        <taxon>Sordariomycetes</taxon>
        <taxon>Hypocreomycetidae</taxon>
        <taxon>Hypocreales</taxon>
        <taxon>Cordycipitaceae</taxon>
        <taxon>Beauveria</taxon>
    </lineage>
</organism>
<protein>
    <submittedName>
        <fullName evidence="2">Uncharacterized protein</fullName>
    </submittedName>
</protein>
<evidence type="ECO:0000313" key="3">
    <source>
        <dbReference type="Proteomes" id="UP000030106"/>
    </source>
</evidence>
<feature type="compositionally biased region" description="Polar residues" evidence="1">
    <location>
        <begin position="184"/>
        <end position="198"/>
    </location>
</feature>